<gene>
    <name evidence="4" type="ORF">H8R92_00600</name>
</gene>
<dbReference type="CDD" id="cd00761">
    <property type="entry name" value="Glyco_tranf_GTA_type"/>
    <property type="match status" value="1"/>
</dbReference>
<evidence type="ECO:0000256" key="1">
    <source>
        <dbReference type="ARBA" id="ARBA00022676"/>
    </source>
</evidence>
<name>A0A8I0AB71_9CLOT</name>
<evidence type="ECO:0000259" key="3">
    <source>
        <dbReference type="Pfam" id="PF00535"/>
    </source>
</evidence>
<dbReference type="Proteomes" id="UP000662088">
    <property type="component" value="Unassembled WGS sequence"/>
</dbReference>
<dbReference type="Pfam" id="PF00535">
    <property type="entry name" value="Glycos_transf_2"/>
    <property type="match status" value="1"/>
</dbReference>
<keyword evidence="5" id="KW-1185">Reference proteome</keyword>
<dbReference type="PANTHER" id="PTHR22916:SF51">
    <property type="entry name" value="GLYCOSYLTRANSFERASE EPSH-RELATED"/>
    <property type="match status" value="1"/>
</dbReference>
<dbReference type="Gene3D" id="3.90.550.10">
    <property type="entry name" value="Spore Coat Polysaccharide Biosynthesis Protein SpsA, Chain A"/>
    <property type="match status" value="1"/>
</dbReference>
<evidence type="ECO:0000256" key="2">
    <source>
        <dbReference type="ARBA" id="ARBA00022679"/>
    </source>
</evidence>
<dbReference type="AlphaFoldDB" id="A0A8I0AB71"/>
<evidence type="ECO:0000313" key="5">
    <source>
        <dbReference type="Proteomes" id="UP000662088"/>
    </source>
</evidence>
<sequence length="330" mass="38634">MTTKPKISVIIPVYNVEKWLNKCVDSILAQSYENFEVILVNDGSTDKSGDICDKYLKEDNRVKVFDILNSGQSVARNIGLKEAKGDYILFIDSDDYISDKVIIEKFINILDSNKYDFIYTSYCRFEDGNEEKITEVLPINLTNDEIRDKEGKEILVDLINKNSFHHAPYLKVCRKEFILKNKLFFREGYYHEDAEWTFKVFYYAKKIFIDDKPWYMRRMRENSTITSRDERAICKKICDRLIIADDLIKFFEKKNASKVIIDDLVRMYWGDLMITRGVEEKYNINKCAKVIASTKNVLNKSSIKKNLIGNKLIKYLGAKNFINLLKIVGI</sequence>
<comment type="caution">
    <text evidence="4">The sequence shown here is derived from an EMBL/GenBank/DDBJ whole genome shotgun (WGS) entry which is preliminary data.</text>
</comment>
<dbReference type="SUPFAM" id="SSF53448">
    <property type="entry name" value="Nucleotide-diphospho-sugar transferases"/>
    <property type="match status" value="1"/>
</dbReference>
<protein>
    <submittedName>
        <fullName evidence="4">Glycosyltransferase</fullName>
    </submittedName>
</protein>
<proteinExistence type="predicted"/>
<dbReference type="EMBL" id="JACOOQ010000001">
    <property type="protein sequence ID" value="MBC5638947.1"/>
    <property type="molecule type" value="Genomic_DNA"/>
</dbReference>
<dbReference type="GO" id="GO:0016757">
    <property type="term" value="F:glycosyltransferase activity"/>
    <property type="evidence" value="ECO:0007669"/>
    <property type="project" value="UniProtKB-KW"/>
</dbReference>
<reference evidence="4" key="1">
    <citation type="submission" date="2020-08" db="EMBL/GenBank/DDBJ databases">
        <title>Genome public.</title>
        <authorList>
            <person name="Liu C."/>
            <person name="Sun Q."/>
        </authorList>
    </citation>
    <scope>NUCLEOTIDE SEQUENCE</scope>
    <source>
        <strain evidence="4">NSJ-42</strain>
    </source>
</reference>
<dbReference type="PANTHER" id="PTHR22916">
    <property type="entry name" value="GLYCOSYLTRANSFERASE"/>
    <property type="match status" value="1"/>
</dbReference>
<dbReference type="InterPro" id="IPR001173">
    <property type="entry name" value="Glyco_trans_2-like"/>
</dbReference>
<organism evidence="4 5">
    <name type="scientific">Clostridium lentum</name>
    <dbReference type="NCBI Taxonomy" id="2763037"/>
    <lineage>
        <taxon>Bacteria</taxon>
        <taxon>Bacillati</taxon>
        <taxon>Bacillota</taxon>
        <taxon>Clostridia</taxon>
        <taxon>Eubacteriales</taxon>
        <taxon>Clostridiaceae</taxon>
        <taxon>Clostridium</taxon>
    </lineage>
</organism>
<keyword evidence="2 4" id="KW-0808">Transferase</keyword>
<evidence type="ECO:0000313" key="4">
    <source>
        <dbReference type="EMBL" id="MBC5638947.1"/>
    </source>
</evidence>
<feature type="domain" description="Glycosyltransferase 2-like" evidence="3">
    <location>
        <begin position="8"/>
        <end position="136"/>
    </location>
</feature>
<accession>A0A8I0AB71</accession>
<dbReference type="InterPro" id="IPR029044">
    <property type="entry name" value="Nucleotide-diphossugar_trans"/>
</dbReference>
<keyword evidence="1" id="KW-0328">Glycosyltransferase</keyword>